<sequence>MTSCSRYLSLRVSSHGSESNATQCSPVIFEPTDTRLKRKRSSSEDDVPPKRDTLSPPPSTASVTNVPLPPISLSAPSATPSLRTSLPERAHAYHASLPSLTDGQRDWRKQRKKWFKCRCVWVYHTVPDCRNGQPESAMYRGILLQDGAILAPDAPEHYPEPPQLPYNDGERH</sequence>
<proteinExistence type="predicted"/>
<dbReference type="GeneID" id="66098902"/>
<accession>A0A9P7W5L6</accession>
<gene>
    <name evidence="2" type="ORF">BT62DRAFT_1000108</name>
</gene>
<evidence type="ECO:0000313" key="2">
    <source>
        <dbReference type="EMBL" id="KAG7452370.1"/>
    </source>
</evidence>
<organism evidence="2 3">
    <name type="scientific">Guyanagaster necrorhizus</name>
    <dbReference type="NCBI Taxonomy" id="856835"/>
    <lineage>
        <taxon>Eukaryota</taxon>
        <taxon>Fungi</taxon>
        <taxon>Dikarya</taxon>
        <taxon>Basidiomycota</taxon>
        <taxon>Agaricomycotina</taxon>
        <taxon>Agaricomycetes</taxon>
        <taxon>Agaricomycetidae</taxon>
        <taxon>Agaricales</taxon>
        <taxon>Marasmiineae</taxon>
        <taxon>Physalacriaceae</taxon>
        <taxon>Guyanagaster</taxon>
    </lineage>
</organism>
<feature type="compositionally biased region" description="Polar residues" evidence="1">
    <location>
        <begin position="1"/>
        <end position="25"/>
    </location>
</feature>
<feature type="compositionally biased region" description="Basic and acidic residues" evidence="1">
    <location>
        <begin position="41"/>
        <end position="53"/>
    </location>
</feature>
<comment type="caution">
    <text evidence="2">The sequence shown here is derived from an EMBL/GenBank/DDBJ whole genome shotgun (WGS) entry which is preliminary data.</text>
</comment>
<dbReference type="EMBL" id="MU250524">
    <property type="protein sequence ID" value="KAG7452370.1"/>
    <property type="molecule type" value="Genomic_DNA"/>
</dbReference>
<protein>
    <submittedName>
        <fullName evidence="2">Uncharacterized protein</fullName>
    </submittedName>
</protein>
<reference evidence="2" key="1">
    <citation type="submission" date="2020-11" db="EMBL/GenBank/DDBJ databases">
        <title>Adaptations for nitrogen fixation in a non-lichenized fungal sporocarp promotes dispersal by wood-feeding termites.</title>
        <authorList>
            <consortium name="DOE Joint Genome Institute"/>
            <person name="Koch R.A."/>
            <person name="Yoon G."/>
            <person name="Arayal U."/>
            <person name="Lail K."/>
            <person name="Amirebrahimi M."/>
            <person name="Labutti K."/>
            <person name="Lipzen A."/>
            <person name="Riley R."/>
            <person name="Barry K."/>
            <person name="Henrissat B."/>
            <person name="Grigoriev I.V."/>
            <person name="Herr J.R."/>
            <person name="Aime M.C."/>
        </authorList>
    </citation>
    <scope>NUCLEOTIDE SEQUENCE</scope>
    <source>
        <strain evidence="2">MCA 3950</strain>
    </source>
</reference>
<dbReference type="RefSeq" id="XP_043045870.1">
    <property type="nucleotide sequence ID" value="XM_043176615.1"/>
</dbReference>
<dbReference type="Proteomes" id="UP000812287">
    <property type="component" value="Unassembled WGS sequence"/>
</dbReference>
<feature type="region of interest" description="Disordered" evidence="1">
    <location>
        <begin position="1"/>
        <end position="87"/>
    </location>
</feature>
<keyword evidence="3" id="KW-1185">Reference proteome</keyword>
<dbReference type="AlphaFoldDB" id="A0A9P7W5L6"/>
<feature type="compositionally biased region" description="Low complexity" evidence="1">
    <location>
        <begin position="71"/>
        <end position="82"/>
    </location>
</feature>
<name>A0A9P7W5L6_9AGAR</name>
<evidence type="ECO:0000313" key="3">
    <source>
        <dbReference type="Proteomes" id="UP000812287"/>
    </source>
</evidence>
<feature type="region of interest" description="Disordered" evidence="1">
    <location>
        <begin position="152"/>
        <end position="172"/>
    </location>
</feature>
<evidence type="ECO:0000256" key="1">
    <source>
        <dbReference type="SAM" id="MobiDB-lite"/>
    </source>
</evidence>
<dbReference type="OrthoDB" id="2369050at2759"/>